<dbReference type="PRINTS" id="PR01438">
    <property type="entry name" value="UNVRSLSTRESS"/>
</dbReference>
<proteinExistence type="predicted"/>
<evidence type="ECO:0000259" key="2">
    <source>
        <dbReference type="Pfam" id="PF00582"/>
    </source>
</evidence>
<reference evidence="3 4" key="1">
    <citation type="journal article" date="2021" name="Elife">
        <title>Chloroplast acquisition without the gene transfer in kleptoplastic sea slugs, Plakobranchus ocellatus.</title>
        <authorList>
            <person name="Maeda T."/>
            <person name="Takahashi S."/>
            <person name="Yoshida T."/>
            <person name="Shimamura S."/>
            <person name="Takaki Y."/>
            <person name="Nagai Y."/>
            <person name="Toyoda A."/>
            <person name="Suzuki Y."/>
            <person name="Arimoto A."/>
            <person name="Ishii H."/>
            <person name="Satoh N."/>
            <person name="Nishiyama T."/>
            <person name="Hasebe M."/>
            <person name="Maruyama T."/>
            <person name="Minagawa J."/>
            <person name="Obokata J."/>
            <person name="Shigenobu S."/>
        </authorList>
    </citation>
    <scope>NUCLEOTIDE SEQUENCE [LARGE SCALE GENOMIC DNA]</scope>
</reference>
<protein>
    <submittedName>
        <fullName evidence="3">Stress response protein nhaX</fullName>
    </submittedName>
</protein>
<accession>A0AAV4FQP1</accession>
<gene>
    <name evidence="3" type="ORF">ElyMa_002194700</name>
</gene>
<dbReference type="InterPro" id="IPR006016">
    <property type="entry name" value="UspA"/>
</dbReference>
<dbReference type="InterPro" id="IPR006015">
    <property type="entry name" value="Universal_stress_UspA"/>
</dbReference>
<dbReference type="Gene3D" id="3.40.50.620">
    <property type="entry name" value="HUPs"/>
    <property type="match status" value="1"/>
</dbReference>
<comment type="caution">
    <text evidence="3">The sequence shown here is derived from an EMBL/GenBank/DDBJ whole genome shotgun (WGS) entry which is preliminary data.</text>
</comment>
<dbReference type="PANTHER" id="PTHR43010:SF1">
    <property type="entry name" value="USPA DOMAIN-CONTAINING PROTEIN"/>
    <property type="match status" value="1"/>
</dbReference>
<feature type="domain" description="UspA" evidence="2">
    <location>
        <begin position="21"/>
        <end position="74"/>
    </location>
</feature>
<dbReference type="InterPro" id="IPR051688">
    <property type="entry name" value="USP_A"/>
</dbReference>
<dbReference type="SUPFAM" id="SSF52402">
    <property type="entry name" value="Adenine nucleotide alpha hydrolases-like"/>
    <property type="match status" value="1"/>
</dbReference>
<name>A0AAV4FQP1_9GAST</name>
<dbReference type="CDD" id="cd23659">
    <property type="entry name" value="USP_At3g01520-like"/>
    <property type="match status" value="1"/>
</dbReference>
<dbReference type="AlphaFoldDB" id="A0AAV4FQP1"/>
<feature type="region of interest" description="Disordered" evidence="1">
    <location>
        <begin position="79"/>
        <end position="102"/>
    </location>
</feature>
<evidence type="ECO:0000313" key="3">
    <source>
        <dbReference type="EMBL" id="GFR75687.1"/>
    </source>
</evidence>
<keyword evidence="4" id="KW-1185">Reference proteome</keyword>
<dbReference type="Pfam" id="PF00582">
    <property type="entry name" value="Usp"/>
    <property type="match status" value="1"/>
</dbReference>
<evidence type="ECO:0000256" key="1">
    <source>
        <dbReference type="SAM" id="MobiDB-lite"/>
    </source>
</evidence>
<evidence type="ECO:0000313" key="4">
    <source>
        <dbReference type="Proteomes" id="UP000762676"/>
    </source>
</evidence>
<organism evidence="3 4">
    <name type="scientific">Elysia marginata</name>
    <dbReference type="NCBI Taxonomy" id="1093978"/>
    <lineage>
        <taxon>Eukaryota</taxon>
        <taxon>Metazoa</taxon>
        <taxon>Spiralia</taxon>
        <taxon>Lophotrochozoa</taxon>
        <taxon>Mollusca</taxon>
        <taxon>Gastropoda</taxon>
        <taxon>Heterobranchia</taxon>
        <taxon>Euthyneura</taxon>
        <taxon>Panpulmonata</taxon>
        <taxon>Sacoglossa</taxon>
        <taxon>Placobranchoidea</taxon>
        <taxon>Plakobranchidae</taxon>
        <taxon>Elysia</taxon>
    </lineage>
</organism>
<dbReference type="Proteomes" id="UP000762676">
    <property type="component" value="Unassembled WGS sequence"/>
</dbReference>
<dbReference type="InterPro" id="IPR014729">
    <property type="entry name" value="Rossmann-like_a/b/a_fold"/>
</dbReference>
<sequence length="102" mass="10970">MTCFTRQSGAALGGKVKSVMASRPGEGIIKAAEEEKADMIVLGSRGQGQLRRTFMGSVSDYVVHHSHVPVAVCKHPHHHIPHPFTGVQQAATAEQKAQTKTE</sequence>
<dbReference type="PANTHER" id="PTHR43010">
    <property type="entry name" value="UNIVERSAL STRESS PROTEIN SLR1230"/>
    <property type="match status" value="1"/>
</dbReference>
<dbReference type="EMBL" id="BMAT01004553">
    <property type="protein sequence ID" value="GFR75687.1"/>
    <property type="molecule type" value="Genomic_DNA"/>
</dbReference>